<proteinExistence type="predicted"/>
<dbReference type="Proteomes" id="UP000631114">
    <property type="component" value="Unassembled WGS sequence"/>
</dbReference>
<comment type="caution">
    <text evidence="1">The sequence shown here is derived from an EMBL/GenBank/DDBJ whole genome shotgun (WGS) entry which is preliminary data.</text>
</comment>
<evidence type="ECO:0000313" key="2">
    <source>
        <dbReference type="Proteomes" id="UP000631114"/>
    </source>
</evidence>
<sequence>MNAAFTILAEEISLDNLDAILGEDLGGCTEGEELVEGVEFNDNLREAMTELYPGCNDFSIFRFVVKLLNLKITNGLSDKAFTNLLQLLRMAMPSGRKSATVAREEMAMAKGFPESSIGRVESYKFIHKRKSGEPQDLELVASILENTAILKAFMSQGRTSMPDVTSPCSSHARYTPCMPVVNEFIGKECDLRGGWPLRVVARGIMQDVDPTIEFGDKRLEEGNFKVYVNVVYGVTVALPLSHDV</sequence>
<dbReference type="EMBL" id="JADFTS010000005">
    <property type="protein sequence ID" value="KAF9607412.1"/>
    <property type="molecule type" value="Genomic_DNA"/>
</dbReference>
<organism evidence="1 2">
    <name type="scientific">Coptis chinensis</name>
    <dbReference type="NCBI Taxonomy" id="261450"/>
    <lineage>
        <taxon>Eukaryota</taxon>
        <taxon>Viridiplantae</taxon>
        <taxon>Streptophyta</taxon>
        <taxon>Embryophyta</taxon>
        <taxon>Tracheophyta</taxon>
        <taxon>Spermatophyta</taxon>
        <taxon>Magnoliopsida</taxon>
        <taxon>Ranunculales</taxon>
        <taxon>Ranunculaceae</taxon>
        <taxon>Coptidoideae</taxon>
        <taxon>Coptis</taxon>
    </lineage>
</organism>
<protein>
    <submittedName>
        <fullName evidence="1">Uncharacterized protein</fullName>
    </submittedName>
</protein>
<evidence type="ECO:0000313" key="1">
    <source>
        <dbReference type="EMBL" id="KAF9607412.1"/>
    </source>
</evidence>
<dbReference type="AlphaFoldDB" id="A0A835HZR8"/>
<keyword evidence="2" id="KW-1185">Reference proteome</keyword>
<accession>A0A835HZR8</accession>
<dbReference type="OrthoDB" id="1729146at2759"/>
<name>A0A835HZR8_9MAGN</name>
<gene>
    <name evidence="1" type="ORF">IFM89_035550</name>
</gene>
<reference evidence="1 2" key="1">
    <citation type="submission" date="2020-10" db="EMBL/GenBank/DDBJ databases">
        <title>The Coptis chinensis genome and diversification of protoberbering-type alkaloids.</title>
        <authorList>
            <person name="Wang B."/>
            <person name="Shu S."/>
            <person name="Song C."/>
            <person name="Liu Y."/>
        </authorList>
    </citation>
    <scope>NUCLEOTIDE SEQUENCE [LARGE SCALE GENOMIC DNA]</scope>
    <source>
        <strain evidence="1">HL-2020</strain>
        <tissue evidence="1">Leaf</tissue>
    </source>
</reference>